<dbReference type="SUPFAM" id="SSF50129">
    <property type="entry name" value="GroES-like"/>
    <property type="match status" value="1"/>
</dbReference>
<evidence type="ECO:0000256" key="1">
    <source>
        <dbReference type="ARBA" id="ARBA00023002"/>
    </source>
</evidence>
<evidence type="ECO:0000259" key="3">
    <source>
        <dbReference type="Pfam" id="PF08240"/>
    </source>
</evidence>
<dbReference type="InterPro" id="IPR013154">
    <property type="entry name" value="ADH-like_N"/>
</dbReference>
<dbReference type="Pfam" id="PF08240">
    <property type="entry name" value="ADH_N"/>
    <property type="match status" value="1"/>
</dbReference>
<dbReference type="Gene3D" id="3.90.180.10">
    <property type="entry name" value="Medium-chain alcohol dehydrogenases, catalytic domain"/>
    <property type="match status" value="1"/>
</dbReference>
<dbReference type="InterPro" id="IPR050129">
    <property type="entry name" value="Zn_alcohol_dh"/>
</dbReference>
<gene>
    <name evidence="4" type="ORF">E6H00_00600</name>
</gene>
<dbReference type="GO" id="GO:0016491">
    <property type="term" value="F:oxidoreductase activity"/>
    <property type="evidence" value="ECO:0007669"/>
    <property type="project" value="UniProtKB-KW"/>
</dbReference>
<dbReference type="EMBL" id="VBAK01000014">
    <property type="protein sequence ID" value="TMI93876.1"/>
    <property type="molecule type" value="Genomic_DNA"/>
</dbReference>
<comment type="caution">
    <text evidence="4">The sequence shown here is derived from an EMBL/GenBank/DDBJ whole genome shotgun (WGS) entry which is preliminary data.</text>
</comment>
<reference evidence="4 5" key="1">
    <citation type="journal article" date="2019" name="Nat. Microbiol.">
        <title>Mediterranean grassland soil C-N compound turnover is dependent on rainfall and depth, and is mediated by genomically divergent microorganisms.</title>
        <authorList>
            <person name="Diamond S."/>
            <person name="Andeer P.F."/>
            <person name="Li Z."/>
            <person name="Crits-Christoph A."/>
            <person name="Burstein D."/>
            <person name="Anantharaman K."/>
            <person name="Lane K.R."/>
            <person name="Thomas B.C."/>
            <person name="Pan C."/>
            <person name="Northen T.R."/>
            <person name="Banfield J.F."/>
        </authorList>
    </citation>
    <scope>NUCLEOTIDE SEQUENCE [LARGE SCALE GENOMIC DNA]</scope>
    <source>
        <strain evidence="4">NP_3</strain>
    </source>
</reference>
<organism evidence="4 5">
    <name type="scientific">Candidatus Segetimicrobium genomatis</name>
    <dbReference type="NCBI Taxonomy" id="2569760"/>
    <lineage>
        <taxon>Bacteria</taxon>
        <taxon>Bacillati</taxon>
        <taxon>Candidatus Sysuimicrobiota</taxon>
        <taxon>Candidatus Sysuimicrobiia</taxon>
        <taxon>Candidatus Sysuimicrobiales</taxon>
        <taxon>Candidatus Segetimicrobiaceae</taxon>
        <taxon>Candidatus Segetimicrobium</taxon>
    </lineage>
</organism>
<dbReference type="AlphaFoldDB" id="A0A537KEG2"/>
<dbReference type="PANTHER" id="PTHR43401">
    <property type="entry name" value="L-THREONINE 3-DEHYDROGENASE"/>
    <property type="match status" value="1"/>
</dbReference>
<dbReference type="Gene3D" id="3.40.50.720">
    <property type="entry name" value="NAD(P)-binding Rossmann-like Domain"/>
    <property type="match status" value="1"/>
</dbReference>
<evidence type="ECO:0000313" key="5">
    <source>
        <dbReference type="Proteomes" id="UP000318509"/>
    </source>
</evidence>
<dbReference type="InterPro" id="IPR011032">
    <property type="entry name" value="GroES-like_sf"/>
</dbReference>
<protein>
    <submittedName>
        <fullName evidence="4">Zinc-binding dehydrogenase</fullName>
    </submittedName>
</protein>
<keyword evidence="1" id="KW-0560">Oxidoreductase</keyword>
<name>A0A537KEG2_9BACT</name>
<dbReference type="CDD" id="cd08231">
    <property type="entry name" value="MDR_TM0436_like"/>
    <property type="match status" value="1"/>
</dbReference>
<dbReference type="Proteomes" id="UP000318509">
    <property type="component" value="Unassembled WGS sequence"/>
</dbReference>
<sequence>MTAPQRVRAATLVAPGRYELREYPRPDPGPGGVLVKMELSGICGTDKHTFQGYTTQYAGTGAPREIPFPIIQGHENVGTIAAIGGDGRCIDIEGTPLRAGDRVVVGANVVCGRCYYCLHDFPYYFCERMVDYGNNMSAADPPHLFGGWAEYLYVVPGSFLVRVPDELPSEVAVLTEVMAVTVGLDRAKQMSAVPSEPFLFDDTVVVLGVGPLGMCFLMKARMLGAGTIIAVDLSPFRLDLARALGADQVIDAGATRADDRIARVRELTHGRGADVVIECAGVPQVIPEALEMLRVGGLLVEAGNFSDLGEVSINPHRHLCSKNVRILGVGGEEAGSYGPSLRQMARYMRQYPLRSFVSHRYALKDAEAAVRKSMAPDSMKVVIEPWA</sequence>
<evidence type="ECO:0000259" key="2">
    <source>
        <dbReference type="Pfam" id="PF00107"/>
    </source>
</evidence>
<dbReference type="InterPro" id="IPR036291">
    <property type="entry name" value="NAD(P)-bd_dom_sf"/>
</dbReference>
<accession>A0A537KEG2</accession>
<dbReference type="Pfam" id="PF00107">
    <property type="entry name" value="ADH_zinc_N"/>
    <property type="match status" value="1"/>
</dbReference>
<feature type="domain" description="Alcohol dehydrogenase-like N-terminal" evidence="3">
    <location>
        <begin position="29"/>
        <end position="165"/>
    </location>
</feature>
<dbReference type="PANTHER" id="PTHR43401:SF2">
    <property type="entry name" value="L-THREONINE 3-DEHYDROGENASE"/>
    <property type="match status" value="1"/>
</dbReference>
<feature type="domain" description="Alcohol dehydrogenase-like C-terminal" evidence="2">
    <location>
        <begin position="211"/>
        <end position="331"/>
    </location>
</feature>
<proteinExistence type="predicted"/>
<evidence type="ECO:0000313" key="4">
    <source>
        <dbReference type="EMBL" id="TMI93876.1"/>
    </source>
</evidence>
<dbReference type="SUPFAM" id="SSF51735">
    <property type="entry name" value="NAD(P)-binding Rossmann-fold domains"/>
    <property type="match status" value="1"/>
</dbReference>
<dbReference type="InterPro" id="IPR013149">
    <property type="entry name" value="ADH-like_C"/>
</dbReference>